<sequence length="222" mass="24079">MSEQWCVDECLQCARVFDGQATYCSAQCQLDAAPPIDDSDDESDDSPTYSSWDRVSRWAQAVDPTPPPSPPIYLSPSKRILTPQYPTACIITSDSDVTSKPRASPPRPTRTSPTATESLVATSPTTSPLSLSGLVRSWAPHTSRPQLPRLTTANFTVFAKTHPPPPPQLLPSDESTSDGDVSPVWWVSHDPATTSSSPQSQRFVIQRHAPASRGRKLARAVA</sequence>
<feature type="region of interest" description="Disordered" evidence="1">
    <location>
        <begin position="91"/>
        <end position="130"/>
    </location>
</feature>
<gene>
    <name evidence="2" type="ORF">C8F04DRAFT_118501</name>
</gene>
<feature type="region of interest" description="Disordered" evidence="1">
    <location>
        <begin position="157"/>
        <end position="222"/>
    </location>
</feature>
<accession>A0AAD6SFK6</accession>
<feature type="region of interest" description="Disordered" evidence="1">
    <location>
        <begin position="34"/>
        <end position="77"/>
    </location>
</feature>
<proteinExistence type="predicted"/>
<evidence type="ECO:0000313" key="3">
    <source>
        <dbReference type="Proteomes" id="UP001218188"/>
    </source>
</evidence>
<evidence type="ECO:0000313" key="2">
    <source>
        <dbReference type="EMBL" id="KAJ7026297.1"/>
    </source>
</evidence>
<reference evidence="2" key="1">
    <citation type="submission" date="2023-03" db="EMBL/GenBank/DDBJ databases">
        <title>Massive genome expansion in bonnet fungi (Mycena s.s.) driven by repeated elements and novel gene families across ecological guilds.</title>
        <authorList>
            <consortium name="Lawrence Berkeley National Laboratory"/>
            <person name="Harder C.B."/>
            <person name="Miyauchi S."/>
            <person name="Viragh M."/>
            <person name="Kuo A."/>
            <person name="Thoen E."/>
            <person name="Andreopoulos B."/>
            <person name="Lu D."/>
            <person name="Skrede I."/>
            <person name="Drula E."/>
            <person name="Henrissat B."/>
            <person name="Morin E."/>
            <person name="Kohler A."/>
            <person name="Barry K."/>
            <person name="LaButti K."/>
            <person name="Morin E."/>
            <person name="Salamov A."/>
            <person name="Lipzen A."/>
            <person name="Mereny Z."/>
            <person name="Hegedus B."/>
            <person name="Baldrian P."/>
            <person name="Stursova M."/>
            <person name="Weitz H."/>
            <person name="Taylor A."/>
            <person name="Grigoriev I.V."/>
            <person name="Nagy L.G."/>
            <person name="Martin F."/>
            <person name="Kauserud H."/>
        </authorList>
    </citation>
    <scope>NUCLEOTIDE SEQUENCE</scope>
    <source>
        <strain evidence="2">CBHHK200</strain>
    </source>
</reference>
<dbReference type="Proteomes" id="UP001218188">
    <property type="component" value="Unassembled WGS sequence"/>
</dbReference>
<evidence type="ECO:0000256" key="1">
    <source>
        <dbReference type="SAM" id="MobiDB-lite"/>
    </source>
</evidence>
<dbReference type="AlphaFoldDB" id="A0AAD6SFK6"/>
<feature type="compositionally biased region" description="Pro residues" evidence="1">
    <location>
        <begin position="64"/>
        <end position="73"/>
    </location>
</feature>
<organism evidence="2 3">
    <name type="scientific">Mycena alexandri</name>
    <dbReference type="NCBI Taxonomy" id="1745969"/>
    <lineage>
        <taxon>Eukaryota</taxon>
        <taxon>Fungi</taxon>
        <taxon>Dikarya</taxon>
        <taxon>Basidiomycota</taxon>
        <taxon>Agaricomycotina</taxon>
        <taxon>Agaricomycetes</taxon>
        <taxon>Agaricomycetidae</taxon>
        <taxon>Agaricales</taxon>
        <taxon>Marasmiineae</taxon>
        <taxon>Mycenaceae</taxon>
        <taxon>Mycena</taxon>
    </lineage>
</organism>
<name>A0AAD6SFK6_9AGAR</name>
<dbReference type="EMBL" id="JARJCM010000140">
    <property type="protein sequence ID" value="KAJ7026297.1"/>
    <property type="molecule type" value="Genomic_DNA"/>
</dbReference>
<comment type="caution">
    <text evidence="2">The sequence shown here is derived from an EMBL/GenBank/DDBJ whole genome shotgun (WGS) entry which is preliminary data.</text>
</comment>
<feature type="compositionally biased region" description="Low complexity" evidence="1">
    <location>
        <begin position="109"/>
        <end position="130"/>
    </location>
</feature>
<feature type="compositionally biased region" description="Basic residues" evidence="1">
    <location>
        <begin position="213"/>
        <end position="222"/>
    </location>
</feature>
<keyword evidence="3" id="KW-1185">Reference proteome</keyword>
<feature type="compositionally biased region" description="Polar residues" evidence="1">
    <location>
        <begin position="191"/>
        <end position="203"/>
    </location>
</feature>
<protein>
    <submittedName>
        <fullName evidence="2">Uncharacterized protein</fullName>
    </submittedName>
</protein>